<feature type="transmembrane region" description="Helical" evidence="2">
    <location>
        <begin position="193"/>
        <end position="223"/>
    </location>
</feature>
<accession>A0A0D0C0Z9</accession>
<organism evidence="3 4">
    <name type="scientific">Collybiopsis luxurians FD-317 M1</name>
    <dbReference type="NCBI Taxonomy" id="944289"/>
    <lineage>
        <taxon>Eukaryota</taxon>
        <taxon>Fungi</taxon>
        <taxon>Dikarya</taxon>
        <taxon>Basidiomycota</taxon>
        <taxon>Agaricomycotina</taxon>
        <taxon>Agaricomycetes</taxon>
        <taxon>Agaricomycetidae</taxon>
        <taxon>Agaricales</taxon>
        <taxon>Marasmiineae</taxon>
        <taxon>Omphalotaceae</taxon>
        <taxon>Collybiopsis</taxon>
        <taxon>Collybiopsis luxurians</taxon>
    </lineage>
</organism>
<feature type="region of interest" description="Disordered" evidence="1">
    <location>
        <begin position="1"/>
        <end position="68"/>
    </location>
</feature>
<name>A0A0D0C0Z9_9AGAR</name>
<evidence type="ECO:0000256" key="1">
    <source>
        <dbReference type="SAM" id="MobiDB-lite"/>
    </source>
</evidence>
<feature type="compositionally biased region" description="Acidic residues" evidence="1">
    <location>
        <begin position="29"/>
        <end position="38"/>
    </location>
</feature>
<dbReference type="Proteomes" id="UP000053593">
    <property type="component" value="Unassembled WGS sequence"/>
</dbReference>
<keyword evidence="4" id="KW-1185">Reference proteome</keyword>
<evidence type="ECO:0000313" key="4">
    <source>
        <dbReference type="Proteomes" id="UP000053593"/>
    </source>
</evidence>
<proteinExistence type="predicted"/>
<evidence type="ECO:0000313" key="3">
    <source>
        <dbReference type="EMBL" id="KIK56019.1"/>
    </source>
</evidence>
<protein>
    <submittedName>
        <fullName evidence="3">Uncharacterized protein</fullName>
    </submittedName>
</protein>
<dbReference type="HOGENOM" id="CLU_1147310_0_0_1"/>
<keyword evidence="2" id="KW-0812">Transmembrane</keyword>
<gene>
    <name evidence="3" type="ORF">GYMLUDRAFT_62286</name>
</gene>
<dbReference type="AlphaFoldDB" id="A0A0D0C0Z9"/>
<feature type="transmembrane region" description="Helical" evidence="2">
    <location>
        <begin position="153"/>
        <end position="172"/>
    </location>
</feature>
<feature type="transmembrane region" description="Helical" evidence="2">
    <location>
        <begin position="126"/>
        <end position="147"/>
    </location>
</feature>
<keyword evidence="2" id="KW-1133">Transmembrane helix</keyword>
<evidence type="ECO:0000256" key="2">
    <source>
        <dbReference type="SAM" id="Phobius"/>
    </source>
</evidence>
<reference evidence="3 4" key="1">
    <citation type="submission" date="2014-04" db="EMBL/GenBank/DDBJ databases">
        <title>Evolutionary Origins and Diversification of the Mycorrhizal Mutualists.</title>
        <authorList>
            <consortium name="DOE Joint Genome Institute"/>
            <consortium name="Mycorrhizal Genomics Consortium"/>
            <person name="Kohler A."/>
            <person name="Kuo A."/>
            <person name="Nagy L.G."/>
            <person name="Floudas D."/>
            <person name="Copeland A."/>
            <person name="Barry K.W."/>
            <person name="Cichocki N."/>
            <person name="Veneault-Fourrey C."/>
            <person name="LaButti K."/>
            <person name="Lindquist E.A."/>
            <person name="Lipzen A."/>
            <person name="Lundell T."/>
            <person name="Morin E."/>
            <person name="Murat C."/>
            <person name="Riley R."/>
            <person name="Ohm R."/>
            <person name="Sun H."/>
            <person name="Tunlid A."/>
            <person name="Henrissat B."/>
            <person name="Grigoriev I.V."/>
            <person name="Hibbett D.S."/>
            <person name="Martin F."/>
        </authorList>
    </citation>
    <scope>NUCLEOTIDE SEQUENCE [LARGE SCALE GENOMIC DNA]</scope>
    <source>
        <strain evidence="3 4">FD-317 M1</strain>
    </source>
</reference>
<sequence length="242" mass="25934">MATQDDQMSIDGPDNDELAASVRPHSVQGEDDNEDSELEFLPGGGSTDHPDVPDEPVSGRTTPHPNAMQANPAVEINIGTAPGSINNVDRHNRAGSLPDPTYGEARGIICSCIWNVPFPPQLDRMVYLLGMGTAMTGIGISVTGSFFDHPQSTFMLLLATSSTLFIRGMICFHQGGLMMHFNVPACLEEGICILGLIILATMILSIFTGNIIGIVLLSVVAFLSDCLDGNNLHRYADTYCII</sequence>
<keyword evidence="2" id="KW-0472">Membrane</keyword>
<dbReference type="EMBL" id="KN834801">
    <property type="protein sequence ID" value="KIK56019.1"/>
    <property type="molecule type" value="Genomic_DNA"/>
</dbReference>